<feature type="domain" description="Translocation and assembly module TamB C-terminal" evidence="5">
    <location>
        <begin position="1070"/>
        <end position="1453"/>
    </location>
</feature>
<evidence type="ECO:0000259" key="5">
    <source>
        <dbReference type="Pfam" id="PF04357"/>
    </source>
</evidence>
<evidence type="ECO:0000256" key="2">
    <source>
        <dbReference type="ARBA" id="ARBA00022692"/>
    </source>
</evidence>
<evidence type="ECO:0000313" key="6">
    <source>
        <dbReference type="EMBL" id="WXB16312.1"/>
    </source>
</evidence>
<comment type="subcellular location">
    <subcellularLocation>
        <location evidence="1">Membrane</location>
        <topology evidence="1">Single-pass membrane protein</topology>
    </subcellularLocation>
</comment>
<name>A0ABZ2LZL0_9BACT</name>
<dbReference type="PANTHER" id="PTHR36985:SF1">
    <property type="entry name" value="TRANSLOCATION AND ASSEMBLY MODULE SUBUNIT TAMB"/>
    <property type="match status" value="1"/>
</dbReference>
<dbReference type="EMBL" id="CP089984">
    <property type="protein sequence ID" value="WXB16312.1"/>
    <property type="molecule type" value="Genomic_DNA"/>
</dbReference>
<evidence type="ECO:0000256" key="3">
    <source>
        <dbReference type="ARBA" id="ARBA00022989"/>
    </source>
</evidence>
<gene>
    <name evidence="6" type="ORF">LZC94_03330</name>
</gene>
<accession>A0ABZ2LZL0</accession>
<keyword evidence="4" id="KW-0472">Membrane</keyword>
<dbReference type="Pfam" id="PF04357">
    <property type="entry name" value="TamB"/>
    <property type="match status" value="1"/>
</dbReference>
<proteinExistence type="predicted"/>
<dbReference type="RefSeq" id="WP_394825937.1">
    <property type="nucleotide sequence ID" value="NZ_CP089984.1"/>
</dbReference>
<evidence type="ECO:0000256" key="1">
    <source>
        <dbReference type="ARBA" id="ARBA00004167"/>
    </source>
</evidence>
<keyword evidence="3" id="KW-1133">Transmembrane helix</keyword>
<protein>
    <submittedName>
        <fullName evidence="6">Translocation/assembly module TamB domain-containing protein</fullName>
    </submittedName>
</protein>
<reference evidence="6 7" key="1">
    <citation type="submission" date="2021-12" db="EMBL/GenBank/DDBJ databases">
        <title>Discovery of the Pendulisporaceae a myxobacterial family with distinct sporulation behavior and unique specialized metabolism.</title>
        <authorList>
            <person name="Garcia R."/>
            <person name="Popoff A."/>
            <person name="Bader C.D."/>
            <person name="Loehr J."/>
            <person name="Walesch S."/>
            <person name="Walt C."/>
            <person name="Boldt J."/>
            <person name="Bunk B."/>
            <person name="Haeckl F.J.F.P.J."/>
            <person name="Gunesch A.P."/>
            <person name="Birkelbach J."/>
            <person name="Nuebel U."/>
            <person name="Pietschmann T."/>
            <person name="Bach T."/>
            <person name="Mueller R."/>
        </authorList>
    </citation>
    <scope>NUCLEOTIDE SEQUENCE [LARGE SCALE GENOMIC DNA]</scope>
    <source>
        <strain evidence="6 7">MSr11954</strain>
    </source>
</reference>
<dbReference type="Proteomes" id="UP001370348">
    <property type="component" value="Chromosome"/>
</dbReference>
<sequence>MLCVILAVIALLPPLVVLAVRSTFLQRWATSQLDQLIRSKGIVAEYDVVPRLWPLSIELRGVRVESNDGGEPLLVAQRVAVRPKFFGLLSGKLAIEQVDIDGPKVRVVLKDGKLANLGLELPKSDPNKPSGPLHVPSGSFAITDGELDLDIEGVKLKTQGFDVDVTSDDDPQEGATLEIALRMGKAHVSRTRVISPQMTAHDEDTLCLIDGRVRVDPRAIAVHRLQILGAADLDPGAGSAPPCKLPDEDPRNVELALTHTTVRLPTKPGDLPHVEGHVTARTPLAIGAKAGPFPETDGWISVDADVRYLEGMSFPDVNGKIRGHRLRIEKYQLASELESEIAVTKGAITSPRTTIGIADGVATLTNVQVEPLVKGIPLHATVDVKDASFTTLMRELGVSQHPHVTWDLKEVKVPHFGGTIEPLRLDGDMTAHTPNLAVFDKAVDDPARQRAIGVKEAQLAAHIAVRPDALQFKAIRATLPKSTIEGGFASIGFHEDLVVDVPQAIVDLSEISPLGSIPISGKAQASVKMNGLFGDPRLEADTSIEDFVLSGIPFGHVTAGHATLRGLTVELTGVKATKNKSSYEMPSGKLDFGGAANMLMDAVVASNGFAVRDFFNLFQMDEDPRFAEIDGIFTTNSTLHVALGGPQDRCKGGYLDIAGHAHMRDVKLFGEAFDDGDLDLNYEWIDRLAGLNGARIDVHAATLRKVRPKPDGIAVGTVFGSAKVDHGNLNGSVVVQGIPLSRVQSLGSAGAEIDGSVSGFAQVSGTIDAYKVQGNMDITPLLVRGTRLAGSHVDVAMIQQEPELKKSIGKTACGAPMYPEFDKATYDPGAFAGEYRVSGDLFGGQLKASDFVMTREKNALITGKLAAKKLDLGALLRVAKPPVATDDVEAAAQPQPLEGELSGELTIARVRQNDLAHAELSFVPESMTLGRAGQKVTMRPTSSVVYVKDNTIGVPPLTFDLQAGKGLRGTITVRGAARKWSTAPELAFNAELMPIDLGVLVGAVPKLERAQGTLGGSLYVTGKASAPEMNGVLSVRGGEFIVDGLPGPITAVELDVQADSSEVRISRGSAKFAGGTVAVTGHLPISGFTVGAGEVNLRGRNLRLAPWDGIATTLDADLLLQVAAPSTRADAKAPLPQIVGDVLLTSGEYTRPISLTTDLSALGMRAKRTVVESYDPSLDAVNLDIQVKNRGPLRIHNNLAEVELNIDPAGLRVTGTNQRMGLRGEVRAQQGGRVRFRSTEFEVRQAVVRFDDPTRIDPNIDVVATTEYRRYGSSSAAAGGAGGRTAGLWRITLHAYGDTDNLRLDLTSDPPLSQEDIVLLLTVGMTRTEVDQLQQSGGAALGAGVALEALSTATGADRAVTSAIPVIDDFRFGSGYSSRSGRTEPQVTIGKRITDDIRASVTTGLSEDRELRSNIEWRLSQRTSVLGSYDNVNDVSSSNIGNLGLDLRWRLEFQ</sequence>
<organism evidence="6 7">
    <name type="scientific">Pendulispora albinea</name>
    <dbReference type="NCBI Taxonomy" id="2741071"/>
    <lineage>
        <taxon>Bacteria</taxon>
        <taxon>Pseudomonadati</taxon>
        <taxon>Myxococcota</taxon>
        <taxon>Myxococcia</taxon>
        <taxon>Myxococcales</taxon>
        <taxon>Sorangiineae</taxon>
        <taxon>Pendulisporaceae</taxon>
        <taxon>Pendulispora</taxon>
    </lineage>
</organism>
<dbReference type="PANTHER" id="PTHR36985">
    <property type="entry name" value="TRANSLOCATION AND ASSEMBLY MODULE SUBUNIT TAMB"/>
    <property type="match status" value="1"/>
</dbReference>
<evidence type="ECO:0000313" key="7">
    <source>
        <dbReference type="Proteomes" id="UP001370348"/>
    </source>
</evidence>
<keyword evidence="2" id="KW-0812">Transmembrane</keyword>
<evidence type="ECO:0000256" key="4">
    <source>
        <dbReference type="ARBA" id="ARBA00023136"/>
    </source>
</evidence>
<keyword evidence="7" id="KW-1185">Reference proteome</keyword>
<dbReference type="InterPro" id="IPR007452">
    <property type="entry name" value="TamB_C"/>
</dbReference>